<evidence type="ECO:0000313" key="3">
    <source>
        <dbReference type="Proteomes" id="UP001558613"/>
    </source>
</evidence>
<protein>
    <submittedName>
        <fullName evidence="2">Uncharacterized protein</fullName>
    </submittedName>
</protein>
<name>A0ABR3N8X9_9TELE</name>
<evidence type="ECO:0000313" key="2">
    <source>
        <dbReference type="EMBL" id="KAL1273416.1"/>
    </source>
</evidence>
<reference evidence="2 3" key="1">
    <citation type="submission" date="2023-09" db="EMBL/GenBank/DDBJ databases">
        <authorList>
            <person name="Wang M."/>
        </authorList>
    </citation>
    <scope>NUCLEOTIDE SEQUENCE [LARGE SCALE GENOMIC DNA]</scope>
    <source>
        <strain evidence="2">GT-2023</strain>
        <tissue evidence="2">Liver</tissue>
    </source>
</reference>
<feature type="region of interest" description="Disordered" evidence="1">
    <location>
        <begin position="107"/>
        <end position="129"/>
    </location>
</feature>
<dbReference type="EMBL" id="JAYMGO010000006">
    <property type="protein sequence ID" value="KAL1273416.1"/>
    <property type="molecule type" value="Genomic_DNA"/>
</dbReference>
<feature type="compositionally biased region" description="Polar residues" evidence="1">
    <location>
        <begin position="107"/>
        <end position="116"/>
    </location>
</feature>
<gene>
    <name evidence="2" type="ORF">QQF64_029278</name>
</gene>
<comment type="caution">
    <text evidence="2">The sequence shown here is derived from an EMBL/GenBank/DDBJ whole genome shotgun (WGS) entry which is preliminary data.</text>
</comment>
<proteinExistence type="predicted"/>
<organism evidence="2 3">
    <name type="scientific">Cirrhinus molitorella</name>
    <name type="common">mud carp</name>
    <dbReference type="NCBI Taxonomy" id="172907"/>
    <lineage>
        <taxon>Eukaryota</taxon>
        <taxon>Metazoa</taxon>
        <taxon>Chordata</taxon>
        <taxon>Craniata</taxon>
        <taxon>Vertebrata</taxon>
        <taxon>Euteleostomi</taxon>
        <taxon>Actinopterygii</taxon>
        <taxon>Neopterygii</taxon>
        <taxon>Teleostei</taxon>
        <taxon>Ostariophysi</taxon>
        <taxon>Cypriniformes</taxon>
        <taxon>Cyprinidae</taxon>
        <taxon>Labeoninae</taxon>
        <taxon>Labeonini</taxon>
        <taxon>Cirrhinus</taxon>
    </lineage>
</organism>
<accession>A0ABR3N8X9</accession>
<dbReference type="Proteomes" id="UP001558613">
    <property type="component" value="Unassembled WGS sequence"/>
</dbReference>
<evidence type="ECO:0000256" key="1">
    <source>
        <dbReference type="SAM" id="MobiDB-lite"/>
    </source>
</evidence>
<keyword evidence="3" id="KW-1185">Reference proteome</keyword>
<sequence>MKIFVSTQVTLAQARFCLCRRQLAHTCSQQIVLADLNALTLPSVLDKVLHRSLAPPVLTHREREKEMFTCCFSFTLILKGVMKKHRIDTHNGSWSSFHVHSCSPYSRQYTPGTSRPPSAPDRLQGPTGRSNTQALIQVLNIIHYSAGGLPLIVCHNHA</sequence>